<feature type="domain" description="Response regulatory" evidence="3">
    <location>
        <begin position="7"/>
        <end position="123"/>
    </location>
</feature>
<evidence type="ECO:0000256" key="1">
    <source>
        <dbReference type="ARBA" id="ARBA00022553"/>
    </source>
</evidence>
<dbReference type="InterPro" id="IPR050595">
    <property type="entry name" value="Bact_response_regulator"/>
</dbReference>
<dbReference type="RefSeq" id="WP_128700226.1">
    <property type="nucleotide sequence ID" value="NZ_CP019384.1"/>
</dbReference>
<reference evidence="4 5" key="1">
    <citation type="submission" date="2017-01" db="EMBL/GenBank/DDBJ databases">
        <title>First insights into the biology of 'candidatus Vampirococcus archaeovorus'.</title>
        <authorList>
            <person name="Kizina J."/>
            <person name="Jordan S."/>
            <person name="Stueber K."/>
            <person name="Reinhardt R."/>
            <person name="Harder J."/>
        </authorList>
    </citation>
    <scope>NUCLEOTIDE SEQUENCE [LARGE SCALE GENOMIC DNA]</scope>
    <source>
        <strain evidence="4 5">LiM</strain>
    </source>
</reference>
<organism evidence="4 5">
    <name type="scientific">Velamenicoccus archaeovorus</name>
    <dbReference type="NCBI Taxonomy" id="1930593"/>
    <lineage>
        <taxon>Bacteria</taxon>
        <taxon>Pseudomonadati</taxon>
        <taxon>Candidatus Omnitrophota</taxon>
        <taxon>Candidatus Velamenicoccus</taxon>
    </lineage>
</organism>
<evidence type="ECO:0000313" key="5">
    <source>
        <dbReference type="Proteomes" id="UP000287243"/>
    </source>
</evidence>
<evidence type="ECO:0000313" key="4">
    <source>
        <dbReference type="EMBL" id="QAT17400.1"/>
    </source>
</evidence>
<dbReference type="InterPro" id="IPR011006">
    <property type="entry name" value="CheY-like_superfamily"/>
</dbReference>
<evidence type="ECO:0000256" key="2">
    <source>
        <dbReference type="PROSITE-ProRule" id="PRU00169"/>
    </source>
</evidence>
<proteinExistence type="predicted"/>
<accession>A0A410P5J0</accession>
<keyword evidence="5" id="KW-1185">Reference proteome</keyword>
<dbReference type="PANTHER" id="PTHR44591:SF3">
    <property type="entry name" value="RESPONSE REGULATORY DOMAIN-CONTAINING PROTEIN"/>
    <property type="match status" value="1"/>
</dbReference>
<protein>
    <recommendedName>
        <fullName evidence="3">Response regulatory domain-containing protein</fullName>
    </recommendedName>
</protein>
<dbReference type="Pfam" id="PF00072">
    <property type="entry name" value="Response_reg"/>
    <property type="match status" value="1"/>
</dbReference>
<feature type="modified residue" description="4-aspartylphosphate" evidence="2">
    <location>
        <position position="56"/>
    </location>
</feature>
<gene>
    <name evidence="4" type="ORF">BU251_06530</name>
</gene>
<sequence length="131" mass="14625">MFSGGKVVLIVDDDPGIVQALRAILERHGCRTCIAMDGKEALERIDERKPDLIILDLWLPEVPGEIVCKIIRKNEKFKNIPIIMVTAKCSDVDRVIGRVIGADRYVNKPVDAMALLKIVQDTLNSRSGIHH</sequence>
<dbReference type="EMBL" id="CP019384">
    <property type="protein sequence ID" value="QAT17400.1"/>
    <property type="molecule type" value="Genomic_DNA"/>
</dbReference>
<dbReference type="SUPFAM" id="SSF52172">
    <property type="entry name" value="CheY-like"/>
    <property type="match status" value="1"/>
</dbReference>
<dbReference type="OrthoDB" id="9800897at2"/>
<dbReference type="PANTHER" id="PTHR44591">
    <property type="entry name" value="STRESS RESPONSE REGULATOR PROTEIN 1"/>
    <property type="match status" value="1"/>
</dbReference>
<dbReference type="PROSITE" id="PS50110">
    <property type="entry name" value="RESPONSE_REGULATORY"/>
    <property type="match status" value="1"/>
</dbReference>
<dbReference type="AlphaFoldDB" id="A0A410P5J0"/>
<dbReference type="Proteomes" id="UP000287243">
    <property type="component" value="Chromosome"/>
</dbReference>
<evidence type="ECO:0000259" key="3">
    <source>
        <dbReference type="PROSITE" id="PS50110"/>
    </source>
</evidence>
<dbReference type="SMART" id="SM00448">
    <property type="entry name" value="REC"/>
    <property type="match status" value="1"/>
</dbReference>
<dbReference type="Gene3D" id="3.40.50.2300">
    <property type="match status" value="1"/>
</dbReference>
<dbReference type="InterPro" id="IPR001789">
    <property type="entry name" value="Sig_transdc_resp-reg_receiver"/>
</dbReference>
<dbReference type="GO" id="GO:0000160">
    <property type="term" value="P:phosphorelay signal transduction system"/>
    <property type="evidence" value="ECO:0007669"/>
    <property type="project" value="InterPro"/>
</dbReference>
<keyword evidence="1 2" id="KW-0597">Phosphoprotein</keyword>
<dbReference type="KEGG" id="vai:BU251_06530"/>
<name>A0A410P5J0_VELA1</name>